<name>A0A6S6TWI3_9BACT</name>
<organism evidence="7">
    <name type="scientific">uncultured Sulfurovum sp</name>
    <dbReference type="NCBI Taxonomy" id="269237"/>
    <lineage>
        <taxon>Bacteria</taxon>
        <taxon>Pseudomonadati</taxon>
        <taxon>Campylobacterota</taxon>
        <taxon>Epsilonproteobacteria</taxon>
        <taxon>Campylobacterales</taxon>
        <taxon>Sulfurovaceae</taxon>
        <taxon>Sulfurovum</taxon>
        <taxon>environmental samples</taxon>
    </lineage>
</organism>
<evidence type="ECO:0000259" key="6">
    <source>
        <dbReference type="Pfam" id="PF04357"/>
    </source>
</evidence>
<evidence type="ECO:0000256" key="1">
    <source>
        <dbReference type="ARBA" id="ARBA00004167"/>
    </source>
</evidence>
<reference evidence="7" key="1">
    <citation type="submission" date="2020-01" db="EMBL/GenBank/DDBJ databases">
        <authorList>
            <person name="Meier V. D."/>
            <person name="Meier V D."/>
        </authorList>
    </citation>
    <scope>NUCLEOTIDE SEQUENCE</scope>
    <source>
        <strain evidence="7">HLG_WM_MAG_04</strain>
    </source>
</reference>
<gene>
    <name evidence="7" type="ORF">HELGO_WM9113</name>
</gene>
<keyword evidence="3 5" id="KW-1133">Transmembrane helix</keyword>
<protein>
    <recommendedName>
        <fullName evidence="6">Translocation and assembly module TamB C-terminal domain-containing protein</fullName>
    </recommendedName>
</protein>
<dbReference type="PANTHER" id="PTHR36985">
    <property type="entry name" value="TRANSLOCATION AND ASSEMBLY MODULE SUBUNIT TAMB"/>
    <property type="match status" value="1"/>
</dbReference>
<sequence>MKKSIFFIYRFIAWFLLSILFLVFILFFFLETPAPLFKLLEAPLKKEGISYGKIEGSLLSGFVVHDLNYQDQVKAKSLALKVDLYALQNRVLYIDKLELEEGQIEKQFLSDLLENNSSTQENNATSPTLPFDRVIVNEMLVSIKESGYQNYYVNKARLRLKDFETDMKTKHKGDVSFRLDSNVSKLELEAKIEDNNYDLKANMEAEELFINPILEEYKLELPKNPKLNIIAKGDLEKLNFNVQSEVLDLNYEPYKVVTEVLSLEGYYRLKQQEVQLKIHSKVDSNVAKLKIDSDAFVNLNDINKSLKFDVNTELKPKKLLAQNPLIKEALTEQNISIETFPNMVLIAKGDMNKVDFKTTIDDLKISQNKLELKIKSLLLEGHSSPLQGDSDVKLLTSFDSSFAQGELDSKAKLNFKDLEKSLVFELNSKLKAHKKDLNFFLKEQNITINTFPNMILTAKGDMNKVDFKTTLDNLKVSQNKLNVKVNKLLVEGNSSPLQGDSDIKLITSFDSSFAQGELDSKAKLNFKDLEKSLVFELNSKLKVHKKDLNFFLQEQNITINTFPNMILTAKGDMNKVDFKTTLDNLKVSQNKLNVKVNKLLVEGNSSPLKGDTKVKLLSDFDSSIAKGKLDTKAKLNFKDLEKSLVFEVSTQLEAYDSYLNPLLKEHNISIVGITPLALNASGNMTKLQLKAKVSSTLSYEKMQSKVHLETEDIYLNLEKEEVKGALDFNAKGGKALAFSLKSNFSGNYMNPEKMISTTQLRASNFNAFGVNLSTLMPLNLDVESSSNGVQADMEAKGLALEIESSDYNNIDFLVKSTAIYPSKIIKLPEALKGKFIKLDLKGDVSLKEQYFTINGLLESNKNFKTKLDAFSKAEGLNVNLSTKHLKVEAKGNLKSKNINATLKVDSLEKLQEELLTLYPFTPVEVEGALNVDAGLRGEVISATLASSKLAFKGFAIEDIVLQSDYEKELLSINKFSFKTTGFKDNRLNQKFYLNQKGYVNLGAEKKLLLDMHPKILLKGNGTEENLNAVLQIEELALGYPNYGETSLSCDIDYIQEGDKKRIKGGVFLDKLKVFYESKFLDPSQDNDVIIINKKKQSKEERDSFLEDTAIDLSIYTSQGKYKTKDIDLVFDVNLKAEKKFGKNLGILGRVEDINGRVEQSPKFFTVVNSNIVFQGREEINPLLDLVVEHELPDILITINIHGNAKRPKLTFTSEPPLPKKDILSYLLLGVSTTGLGEGKGSLGREAQLFIMNQAARDLAYEVDLDRVFVKDDGTGEGYAVQVGKKVGEDTMFVIENSKEGNSFILEYDVSKNIKIEVGQHQKTVPSQSIDIFFRKKFE</sequence>
<comment type="subcellular location">
    <subcellularLocation>
        <location evidence="1">Membrane</location>
        <topology evidence="1">Single-pass membrane protein</topology>
    </subcellularLocation>
</comment>
<dbReference type="GO" id="GO:0005886">
    <property type="term" value="C:plasma membrane"/>
    <property type="evidence" value="ECO:0007669"/>
    <property type="project" value="InterPro"/>
</dbReference>
<keyword evidence="2 5" id="KW-0812">Transmembrane</keyword>
<evidence type="ECO:0000256" key="3">
    <source>
        <dbReference type="ARBA" id="ARBA00022989"/>
    </source>
</evidence>
<keyword evidence="4 5" id="KW-0472">Membrane</keyword>
<proteinExistence type="predicted"/>
<dbReference type="InterPro" id="IPR007452">
    <property type="entry name" value="TamB_C"/>
</dbReference>
<feature type="domain" description="Translocation and assembly module TamB C-terminal" evidence="6">
    <location>
        <begin position="1013"/>
        <end position="1337"/>
    </location>
</feature>
<accession>A0A6S6TWI3</accession>
<evidence type="ECO:0000256" key="4">
    <source>
        <dbReference type="ARBA" id="ARBA00023136"/>
    </source>
</evidence>
<evidence type="ECO:0000256" key="5">
    <source>
        <dbReference type="SAM" id="Phobius"/>
    </source>
</evidence>
<evidence type="ECO:0000256" key="2">
    <source>
        <dbReference type="ARBA" id="ARBA00022692"/>
    </source>
</evidence>
<feature type="transmembrane region" description="Helical" evidence="5">
    <location>
        <begin position="7"/>
        <end position="30"/>
    </location>
</feature>
<dbReference type="PANTHER" id="PTHR36985:SF1">
    <property type="entry name" value="TRANSLOCATION AND ASSEMBLY MODULE SUBUNIT TAMB"/>
    <property type="match status" value="1"/>
</dbReference>
<dbReference type="GO" id="GO:0097347">
    <property type="term" value="C:TAM protein secretion complex"/>
    <property type="evidence" value="ECO:0007669"/>
    <property type="project" value="TreeGrafter"/>
</dbReference>
<evidence type="ECO:0000313" key="7">
    <source>
        <dbReference type="EMBL" id="CAA6820613.1"/>
    </source>
</evidence>
<dbReference type="EMBL" id="CACVAX010000057">
    <property type="protein sequence ID" value="CAA6820613.1"/>
    <property type="molecule type" value="Genomic_DNA"/>
</dbReference>
<dbReference type="Pfam" id="PF04357">
    <property type="entry name" value="TamB"/>
    <property type="match status" value="1"/>
</dbReference>
<dbReference type="GO" id="GO:0009306">
    <property type="term" value="P:protein secretion"/>
    <property type="evidence" value="ECO:0007669"/>
    <property type="project" value="InterPro"/>
</dbReference>